<organism evidence="1 2">
    <name type="scientific">Rubripirellula lacrimiformis</name>
    <dbReference type="NCBI Taxonomy" id="1930273"/>
    <lineage>
        <taxon>Bacteria</taxon>
        <taxon>Pseudomonadati</taxon>
        <taxon>Planctomycetota</taxon>
        <taxon>Planctomycetia</taxon>
        <taxon>Pirellulales</taxon>
        <taxon>Pirellulaceae</taxon>
        <taxon>Rubripirellula</taxon>
    </lineage>
</organism>
<reference evidence="1 2" key="1">
    <citation type="submission" date="2019-02" db="EMBL/GenBank/DDBJ databases">
        <title>Deep-cultivation of Planctomycetes and their phenomic and genomic characterization uncovers novel biology.</title>
        <authorList>
            <person name="Wiegand S."/>
            <person name="Jogler M."/>
            <person name="Boedeker C."/>
            <person name="Pinto D."/>
            <person name="Vollmers J."/>
            <person name="Rivas-Marin E."/>
            <person name="Kohn T."/>
            <person name="Peeters S.H."/>
            <person name="Heuer A."/>
            <person name="Rast P."/>
            <person name="Oberbeckmann S."/>
            <person name="Bunk B."/>
            <person name="Jeske O."/>
            <person name="Meyerdierks A."/>
            <person name="Storesund J.E."/>
            <person name="Kallscheuer N."/>
            <person name="Luecker S."/>
            <person name="Lage O.M."/>
            <person name="Pohl T."/>
            <person name="Merkel B.J."/>
            <person name="Hornburger P."/>
            <person name="Mueller R.-W."/>
            <person name="Bruemmer F."/>
            <person name="Labrenz M."/>
            <person name="Spormann A.M."/>
            <person name="Op den Camp H."/>
            <person name="Overmann J."/>
            <person name="Amann R."/>
            <person name="Jetten M.S.M."/>
            <person name="Mascher T."/>
            <person name="Medema M.H."/>
            <person name="Devos D.P."/>
            <person name="Kaster A.-K."/>
            <person name="Ovreas L."/>
            <person name="Rohde M."/>
            <person name="Galperin M.Y."/>
            <person name="Jogler C."/>
        </authorList>
    </citation>
    <scope>NUCLEOTIDE SEQUENCE [LARGE SCALE GENOMIC DNA]</scope>
    <source>
        <strain evidence="1 2">K22_7</strain>
    </source>
</reference>
<sequence length="73" mass="7635">MQQLPVTVRQLFGHGEATEPATSLLSRLASTAQTANAAHDESCLDDADVNLSVALSPRISTNESRNASVDSAP</sequence>
<dbReference type="AlphaFoldDB" id="A0A517NCS4"/>
<name>A0A517NCS4_9BACT</name>
<keyword evidence="2" id="KW-1185">Reference proteome</keyword>
<evidence type="ECO:0000313" key="1">
    <source>
        <dbReference type="EMBL" id="QDT04906.1"/>
    </source>
</evidence>
<gene>
    <name evidence="1" type="ORF">K227x_33030</name>
</gene>
<dbReference type="Proteomes" id="UP000318538">
    <property type="component" value="Chromosome"/>
</dbReference>
<proteinExistence type="predicted"/>
<dbReference type="KEGG" id="rlc:K227x_33030"/>
<dbReference type="EMBL" id="CP036525">
    <property type="protein sequence ID" value="QDT04906.1"/>
    <property type="molecule type" value="Genomic_DNA"/>
</dbReference>
<protein>
    <submittedName>
        <fullName evidence="1">Uncharacterized protein</fullName>
    </submittedName>
</protein>
<evidence type="ECO:0000313" key="2">
    <source>
        <dbReference type="Proteomes" id="UP000318538"/>
    </source>
</evidence>
<accession>A0A517NCS4</accession>